<sequence>MNWKSTQSKSNHDQKSEAGASLLSLTPTTTFCSMASPSCFETPSSALSSSSKIEWGEKVSDKVFSLYNSLPKKGKPQGREVTVLAAFLVSSPSQELEVVALGTGTKCLGRSLLSSNGDVVNDSHAEIIARRSLLRFFYAQIQCLTQVYSKQSDSNGSTQLQNGDAKNLLFELDPNGDGQGKYKLRKGLQLHLYISQLPCQFLFISKKRESFFLWFLPYLEIFISISGQTNTAIILILLCCRWGCISEFTVVSPKNISPTERGSSLDELNVSINEEALPNTNGDASQLLGSVQRKPGRGDTTLSVSCSDKMARWNVVGVQGALLSFFLQPVYLSSITVGQSPHGSEMVLVVDRLKQALHDRILPLSNELMSPFQVNQPLIWAAPMPPKEFQHSETALTTLTCGYSICWNNAGLHEVILGTTGRKQGTAAKGAHYPSTESSLCKKRLLQIFLSLRHECPAKIPVNQISYREIKEMAQEFNLTSKILKRRPPFSNWPLKLPHFEAFSTMI</sequence>
<evidence type="ECO:0000313" key="3">
    <source>
        <dbReference type="Proteomes" id="UP000250321"/>
    </source>
</evidence>
<dbReference type="PANTHER" id="PTHR10910">
    <property type="entry name" value="EUKARYOTE SPECIFIC DSRNA BINDING PROTEIN"/>
    <property type="match status" value="1"/>
</dbReference>
<proteinExistence type="predicted"/>
<reference evidence="2 3" key="1">
    <citation type="submission" date="2018-02" db="EMBL/GenBank/DDBJ databases">
        <title>Draft genome of wild Prunus yedoensis var. nudiflora.</title>
        <authorList>
            <person name="Baek S."/>
            <person name="Kim J.-H."/>
            <person name="Choi K."/>
            <person name="Kim G.-B."/>
            <person name="Cho A."/>
            <person name="Jang H."/>
            <person name="Shin C.-H."/>
            <person name="Yu H.-J."/>
            <person name="Mun J.-H."/>
        </authorList>
    </citation>
    <scope>NUCLEOTIDE SEQUENCE [LARGE SCALE GENOMIC DNA]</scope>
    <source>
        <strain evidence="3">cv. Jeju island</strain>
        <tissue evidence="2">Leaf</tissue>
    </source>
</reference>
<name>A0A314Z319_PRUYE</name>
<dbReference type="PANTHER" id="PTHR10910:SF62">
    <property type="entry name" value="AT07585P-RELATED"/>
    <property type="match status" value="1"/>
</dbReference>
<dbReference type="STRING" id="2094558.A0A314Z319"/>
<organism evidence="2 3">
    <name type="scientific">Prunus yedoensis var. nudiflora</name>
    <dbReference type="NCBI Taxonomy" id="2094558"/>
    <lineage>
        <taxon>Eukaryota</taxon>
        <taxon>Viridiplantae</taxon>
        <taxon>Streptophyta</taxon>
        <taxon>Embryophyta</taxon>
        <taxon>Tracheophyta</taxon>
        <taxon>Spermatophyta</taxon>
        <taxon>Magnoliopsida</taxon>
        <taxon>eudicotyledons</taxon>
        <taxon>Gunneridae</taxon>
        <taxon>Pentapetalae</taxon>
        <taxon>rosids</taxon>
        <taxon>fabids</taxon>
        <taxon>Rosales</taxon>
        <taxon>Rosaceae</taxon>
        <taxon>Amygdaloideae</taxon>
        <taxon>Amygdaleae</taxon>
        <taxon>Prunus</taxon>
    </lineage>
</organism>
<protein>
    <submittedName>
        <fullName evidence="2">tRNA-specific adenosine deaminase 1 isoform X1</fullName>
    </submittedName>
</protein>
<dbReference type="AlphaFoldDB" id="A0A314Z319"/>
<dbReference type="GO" id="GO:0003725">
    <property type="term" value="F:double-stranded RNA binding"/>
    <property type="evidence" value="ECO:0007669"/>
    <property type="project" value="TreeGrafter"/>
</dbReference>
<gene>
    <name evidence="2" type="ORF">Pyn_30939</name>
</gene>
<evidence type="ECO:0000313" key="2">
    <source>
        <dbReference type="EMBL" id="PQQ14645.1"/>
    </source>
</evidence>
<comment type="caution">
    <text evidence="2">The sequence shown here is derived from an EMBL/GenBank/DDBJ whole genome shotgun (WGS) entry which is preliminary data.</text>
</comment>
<dbReference type="OrthoDB" id="10268011at2759"/>
<dbReference type="GO" id="GO:0005730">
    <property type="term" value="C:nucleolus"/>
    <property type="evidence" value="ECO:0007669"/>
    <property type="project" value="TreeGrafter"/>
</dbReference>
<dbReference type="GO" id="GO:0008251">
    <property type="term" value="F:tRNA-specific adenosine deaminase activity"/>
    <property type="evidence" value="ECO:0007669"/>
    <property type="project" value="TreeGrafter"/>
</dbReference>
<dbReference type="GO" id="GO:0006382">
    <property type="term" value="P:adenosine to inosine editing"/>
    <property type="evidence" value="ECO:0007669"/>
    <property type="project" value="TreeGrafter"/>
</dbReference>
<evidence type="ECO:0000259" key="1">
    <source>
        <dbReference type="PROSITE" id="PS50141"/>
    </source>
</evidence>
<dbReference type="Proteomes" id="UP000250321">
    <property type="component" value="Unassembled WGS sequence"/>
</dbReference>
<dbReference type="InterPro" id="IPR002466">
    <property type="entry name" value="A_deamin"/>
</dbReference>
<accession>A0A314Z319</accession>
<dbReference type="EMBL" id="PJQY01000251">
    <property type="protein sequence ID" value="PQQ14645.1"/>
    <property type="molecule type" value="Genomic_DNA"/>
</dbReference>
<dbReference type="Pfam" id="PF02137">
    <property type="entry name" value="A_deamin"/>
    <property type="match status" value="1"/>
</dbReference>
<dbReference type="PROSITE" id="PS50141">
    <property type="entry name" value="A_DEAMIN_EDITASE"/>
    <property type="match status" value="1"/>
</dbReference>
<keyword evidence="3" id="KW-1185">Reference proteome</keyword>
<feature type="domain" description="A to I editase" evidence="1">
    <location>
        <begin position="100"/>
        <end position="503"/>
    </location>
</feature>
<dbReference type="SMART" id="SM00552">
    <property type="entry name" value="ADEAMc"/>
    <property type="match status" value="1"/>
</dbReference>
<dbReference type="GO" id="GO:0003726">
    <property type="term" value="F:double-stranded RNA adenosine deaminase activity"/>
    <property type="evidence" value="ECO:0007669"/>
    <property type="project" value="TreeGrafter"/>
</dbReference>
<dbReference type="GO" id="GO:0005737">
    <property type="term" value="C:cytoplasm"/>
    <property type="evidence" value="ECO:0007669"/>
    <property type="project" value="TreeGrafter"/>
</dbReference>
<dbReference type="GO" id="GO:0006396">
    <property type="term" value="P:RNA processing"/>
    <property type="evidence" value="ECO:0007669"/>
    <property type="project" value="InterPro"/>
</dbReference>